<evidence type="ECO:0000256" key="9">
    <source>
        <dbReference type="ARBA" id="ARBA00048367"/>
    </source>
</evidence>
<dbReference type="PROSITE" id="PS50011">
    <property type="entry name" value="PROTEIN_KINASE_DOM"/>
    <property type="match status" value="1"/>
</dbReference>
<evidence type="ECO:0000313" key="11">
    <source>
        <dbReference type="EMBL" id="CAF9917330.1"/>
    </source>
</evidence>
<dbReference type="Gene3D" id="1.10.510.10">
    <property type="entry name" value="Transferase(Phosphotransferase) domain 1"/>
    <property type="match status" value="1"/>
</dbReference>
<evidence type="ECO:0000256" key="6">
    <source>
        <dbReference type="ARBA" id="ARBA00022777"/>
    </source>
</evidence>
<sequence>MLDELHVKFTMSQVKCLFRQVLEGIDYLHRNNIIHRDVKMQNILLTSKGVLKLADFGMARAYSPRPLTPGVVTIWYRSPELLLGTKYYNPSIDVWSAGLVLAELLQSAPCLTGETPIEQLSLVIKLLGSPTPDDLAALSVMGCPDLIRWRREGLASGRADNLDRRFLASTSPETVTFLRGLLRWDPNARWTAGEALGTGKSRLAATAEK</sequence>
<dbReference type="Proteomes" id="UP000664203">
    <property type="component" value="Unassembled WGS sequence"/>
</dbReference>
<comment type="catalytic activity">
    <reaction evidence="8">
        <text>L-threonyl-[protein] + ATP = O-phospho-L-threonyl-[protein] + ADP + H(+)</text>
        <dbReference type="Rhea" id="RHEA:46608"/>
        <dbReference type="Rhea" id="RHEA-COMP:11060"/>
        <dbReference type="Rhea" id="RHEA-COMP:11605"/>
        <dbReference type="ChEBI" id="CHEBI:15378"/>
        <dbReference type="ChEBI" id="CHEBI:30013"/>
        <dbReference type="ChEBI" id="CHEBI:30616"/>
        <dbReference type="ChEBI" id="CHEBI:61977"/>
        <dbReference type="ChEBI" id="CHEBI:456216"/>
        <dbReference type="EC" id="2.7.11.22"/>
    </reaction>
</comment>
<evidence type="ECO:0000256" key="3">
    <source>
        <dbReference type="ARBA" id="ARBA00022527"/>
    </source>
</evidence>
<dbReference type="InterPro" id="IPR011009">
    <property type="entry name" value="Kinase-like_dom_sf"/>
</dbReference>
<reference evidence="11" key="1">
    <citation type="submission" date="2021-03" db="EMBL/GenBank/DDBJ databases">
        <authorList>
            <person name="Tagirdzhanova G."/>
        </authorList>
    </citation>
    <scope>NUCLEOTIDE SEQUENCE</scope>
</reference>
<dbReference type="SMART" id="SM00220">
    <property type="entry name" value="S_TKc"/>
    <property type="match status" value="1"/>
</dbReference>
<comment type="caution">
    <text evidence="11">The sequence shown here is derived from an EMBL/GenBank/DDBJ whole genome shotgun (WGS) entry which is preliminary data.</text>
</comment>
<dbReference type="PROSITE" id="PS00108">
    <property type="entry name" value="PROTEIN_KINASE_ST"/>
    <property type="match status" value="1"/>
</dbReference>
<keyword evidence="6" id="KW-0418">Kinase</keyword>
<dbReference type="GO" id="GO:0005634">
    <property type="term" value="C:nucleus"/>
    <property type="evidence" value="ECO:0007669"/>
    <property type="project" value="TreeGrafter"/>
</dbReference>
<evidence type="ECO:0000256" key="7">
    <source>
        <dbReference type="ARBA" id="ARBA00022840"/>
    </source>
</evidence>
<evidence type="ECO:0000313" key="12">
    <source>
        <dbReference type="Proteomes" id="UP000664203"/>
    </source>
</evidence>
<organism evidence="11 12">
    <name type="scientific">Alectoria fallacina</name>
    <dbReference type="NCBI Taxonomy" id="1903189"/>
    <lineage>
        <taxon>Eukaryota</taxon>
        <taxon>Fungi</taxon>
        <taxon>Dikarya</taxon>
        <taxon>Ascomycota</taxon>
        <taxon>Pezizomycotina</taxon>
        <taxon>Lecanoromycetes</taxon>
        <taxon>OSLEUM clade</taxon>
        <taxon>Lecanoromycetidae</taxon>
        <taxon>Lecanorales</taxon>
        <taxon>Lecanorineae</taxon>
        <taxon>Parmeliaceae</taxon>
        <taxon>Alectoria</taxon>
    </lineage>
</organism>
<keyword evidence="4" id="KW-0808">Transferase</keyword>
<dbReference type="GO" id="GO:0004693">
    <property type="term" value="F:cyclin-dependent protein serine/threonine kinase activity"/>
    <property type="evidence" value="ECO:0007669"/>
    <property type="project" value="UniProtKB-EC"/>
</dbReference>
<dbReference type="AlphaFoldDB" id="A0A8H3IJ00"/>
<protein>
    <recommendedName>
        <fullName evidence="2">cyclin-dependent kinase</fullName>
        <ecNumber evidence="2">2.7.11.22</ecNumber>
    </recommendedName>
</protein>
<proteinExistence type="inferred from homology"/>
<evidence type="ECO:0000256" key="1">
    <source>
        <dbReference type="ARBA" id="ARBA00006485"/>
    </source>
</evidence>
<dbReference type="OrthoDB" id="1732493at2759"/>
<feature type="domain" description="Protein kinase" evidence="10">
    <location>
        <begin position="1"/>
        <end position="203"/>
    </location>
</feature>
<dbReference type="PANTHER" id="PTHR24056">
    <property type="entry name" value="CELL DIVISION PROTEIN KINASE"/>
    <property type="match status" value="1"/>
</dbReference>
<dbReference type="InterPro" id="IPR008271">
    <property type="entry name" value="Ser/Thr_kinase_AS"/>
</dbReference>
<evidence type="ECO:0000259" key="10">
    <source>
        <dbReference type="PROSITE" id="PS50011"/>
    </source>
</evidence>
<comment type="catalytic activity">
    <reaction evidence="9">
        <text>L-seryl-[protein] + ATP = O-phospho-L-seryl-[protein] + ADP + H(+)</text>
        <dbReference type="Rhea" id="RHEA:17989"/>
        <dbReference type="Rhea" id="RHEA-COMP:9863"/>
        <dbReference type="Rhea" id="RHEA-COMP:11604"/>
        <dbReference type="ChEBI" id="CHEBI:15378"/>
        <dbReference type="ChEBI" id="CHEBI:29999"/>
        <dbReference type="ChEBI" id="CHEBI:30616"/>
        <dbReference type="ChEBI" id="CHEBI:83421"/>
        <dbReference type="ChEBI" id="CHEBI:456216"/>
        <dbReference type="EC" id="2.7.11.22"/>
    </reaction>
</comment>
<evidence type="ECO:0000256" key="8">
    <source>
        <dbReference type="ARBA" id="ARBA00047811"/>
    </source>
</evidence>
<evidence type="ECO:0000256" key="2">
    <source>
        <dbReference type="ARBA" id="ARBA00012425"/>
    </source>
</evidence>
<keyword evidence="12" id="KW-1185">Reference proteome</keyword>
<evidence type="ECO:0000256" key="4">
    <source>
        <dbReference type="ARBA" id="ARBA00022679"/>
    </source>
</evidence>
<dbReference type="InterPro" id="IPR050108">
    <property type="entry name" value="CDK"/>
</dbReference>
<keyword evidence="7" id="KW-0067">ATP-binding</keyword>
<dbReference type="Pfam" id="PF00069">
    <property type="entry name" value="Pkinase"/>
    <property type="match status" value="1"/>
</dbReference>
<keyword evidence="5" id="KW-0547">Nucleotide-binding</keyword>
<evidence type="ECO:0000256" key="5">
    <source>
        <dbReference type="ARBA" id="ARBA00022741"/>
    </source>
</evidence>
<dbReference type="FunFam" id="1.10.510.10:FF:000624">
    <property type="entry name" value="Mitogen-activated protein kinase"/>
    <property type="match status" value="1"/>
</dbReference>
<comment type="similarity">
    <text evidence="1">Belongs to the protein kinase superfamily. CMGC Ser/Thr protein kinase family. CDC2/CDKX subfamily.</text>
</comment>
<dbReference type="EC" id="2.7.11.22" evidence="2"/>
<accession>A0A8H3IJ00</accession>
<dbReference type="SUPFAM" id="SSF56112">
    <property type="entry name" value="Protein kinase-like (PK-like)"/>
    <property type="match status" value="1"/>
</dbReference>
<gene>
    <name evidence="11" type="ORF">ALECFALPRED_011107</name>
</gene>
<name>A0A8H3IJ00_9LECA</name>
<keyword evidence="3" id="KW-0723">Serine/threonine-protein kinase</keyword>
<dbReference type="GO" id="GO:0005524">
    <property type="term" value="F:ATP binding"/>
    <property type="evidence" value="ECO:0007669"/>
    <property type="project" value="UniProtKB-KW"/>
</dbReference>
<dbReference type="EMBL" id="CAJPDR010000098">
    <property type="protein sequence ID" value="CAF9917330.1"/>
    <property type="molecule type" value="Genomic_DNA"/>
</dbReference>
<dbReference type="InterPro" id="IPR000719">
    <property type="entry name" value="Prot_kinase_dom"/>
</dbReference>